<protein>
    <submittedName>
        <fullName evidence="2">Uncharacterized protein</fullName>
    </submittedName>
</protein>
<proteinExistence type="predicted"/>
<dbReference type="EMBL" id="JAGMUU010000004">
    <property type="protein sequence ID" value="KAH7155365.1"/>
    <property type="molecule type" value="Genomic_DNA"/>
</dbReference>
<comment type="caution">
    <text evidence="2">The sequence shown here is derived from an EMBL/GenBank/DDBJ whole genome shotgun (WGS) entry which is preliminary data.</text>
</comment>
<accession>A0A9P9F5W6</accession>
<evidence type="ECO:0000313" key="3">
    <source>
        <dbReference type="Proteomes" id="UP000717696"/>
    </source>
</evidence>
<evidence type="ECO:0000313" key="2">
    <source>
        <dbReference type="EMBL" id="KAH7155365.1"/>
    </source>
</evidence>
<dbReference type="Proteomes" id="UP000717696">
    <property type="component" value="Unassembled WGS sequence"/>
</dbReference>
<gene>
    <name evidence="2" type="ORF">B0J13DRAFT_223992</name>
</gene>
<keyword evidence="3" id="KW-1185">Reference proteome</keyword>
<dbReference type="AlphaFoldDB" id="A0A9P9F5W6"/>
<organism evidence="2 3">
    <name type="scientific">Dactylonectria estremocensis</name>
    <dbReference type="NCBI Taxonomy" id="1079267"/>
    <lineage>
        <taxon>Eukaryota</taxon>
        <taxon>Fungi</taxon>
        <taxon>Dikarya</taxon>
        <taxon>Ascomycota</taxon>
        <taxon>Pezizomycotina</taxon>
        <taxon>Sordariomycetes</taxon>
        <taxon>Hypocreomycetidae</taxon>
        <taxon>Hypocreales</taxon>
        <taxon>Nectriaceae</taxon>
        <taxon>Dactylonectria</taxon>
    </lineage>
</organism>
<dbReference type="OrthoDB" id="5056676at2759"/>
<evidence type="ECO:0000256" key="1">
    <source>
        <dbReference type="SAM" id="MobiDB-lite"/>
    </source>
</evidence>
<reference evidence="2" key="1">
    <citation type="journal article" date="2021" name="Nat. Commun.">
        <title>Genetic determinants of endophytism in the Arabidopsis root mycobiome.</title>
        <authorList>
            <person name="Mesny F."/>
            <person name="Miyauchi S."/>
            <person name="Thiergart T."/>
            <person name="Pickel B."/>
            <person name="Atanasova L."/>
            <person name="Karlsson M."/>
            <person name="Huettel B."/>
            <person name="Barry K.W."/>
            <person name="Haridas S."/>
            <person name="Chen C."/>
            <person name="Bauer D."/>
            <person name="Andreopoulos W."/>
            <person name="Pangilinan J."/>
            <person name="LaButti K."/>
            <person name="Riley R."/>
            <person name="Lipzen A."/>
            <person name="Clum A."/>
            <person name="Drula E."/>
            <person name="Henrissat B."/>
            <person name="Kohler A."/>
            <person name="Grigoriev I.V."/>
            <person name="Martin F.M."/>
            <person name="Hacquard S."/>
        </authorList>
    </citation>
    <scope>NUCLEOTIDE SEQUENCE</scope>
    <source>
        <strain evidence="2">MPI-CAGE-AT-0021</strain>
    </source>
</reference>
<feature type="region of interest" description="Disordered" evidence="1">
    <location>
        <begin position="71"/>
        <end position="100"/>
    </location>
</feature>
<sequence>MTMASLRISIPINAQTETDRQDFVIRIHSIAGWRKFLEYRPQRKTRAQSCSPNNSPGGTQHCRQLAVVDRQQGVGKKQDVFPVPKSSESNDKSGPHDVANASRWSHSTVSTNVGQLNDHSPQDEEVLKTRMETLQILEGSNRPTPDRDYPRVYARNFERFKEQEVDQREFERMRQGRHSYLELKRLLRASPWGWSFLRSIIVKSLEHKAALSLPPYYNGQQVFLLTIKKLNDGREMVADARNLNTCSNADLVKRMAEVEKRGWRDVLWVSNQKQEFPKMVKIDNTKELDWGHLSMI</sequence>
<name>A0A9P9F5W6_9HYPO</name>